<accession>A0ABC8TPV1</accession>
<gene>
    <name evidence="1" type="ORF">ILEXP_LOCUS41065</name>
</gene>
<keyword evidence="2" id="KW-1185">Reference proteome</keyword>
<dbReference type="AlphaFoldDB" id="A0ABC8TPV1"/>
<protein>
    <submittedName>
        <fullName evidence="1">Uncharacterized protein</fullName>
    </submittedName>
</protein>
<reference evidence="1 2" key="1">
    <citation type="submission" date="2024-02" db="EMBL/GenBank/DDBJ databases">
        <authorList>
            <person name="Vignale AGUSTIN F."/>
            <person name="Sosa J E."/>
            <person name="Modenutti C."/>
        </authorList>
    </citation>
    <scope>NUCLEOTIDE SEQUENCE [LARGE SCALE GENOMIC DNA]</scope>
</reference>
<comment type="caution">
    <text evidence="1">The sequence shown here is derived from an EMBL/GenBank/DDBJ whole genome shotgun (WGS) entry which is preliminary data.</text>
</comment>
<organism evidence="1 2">
    <name type="scientific">Ilex paraguariensis</name>
    <name type="common">yerba mate</name>
    <dbReference type="NCBI Taxonomy" id="185542"/>
    <lineage>
        <taxon>Eukaryota</taxon>
        <taxon>Viridiplantae</taxon>
        <taxon>Streptophyta</taxon>
        <taxon>Embryophyta</taxon>
        <taxon>Tracheophyta</taxon>
        <taxon>Spermatophyta</taxon>
        <taxon>Magnoliopsida</taxon>
        <taxon>eudicotyledons</taxon>
        <taxon>Gunneridae</taxon>
        <taxon>Pentapetalae</taxon>
        <taxon>asterids</taxon>
        <taxon>campanulids</taxon>
        <taxon>Aquifoliales</taxon>
        <taxon>Aquifoliaceae</taxon>
        <taxon>Ilex</taxon>
    </lineage>
</organism>
<proteinExistence type="predicted"/>
<dbReference type="EMBL" id="CAUOFW020005758">
    <property type="protein sequence ID" value="CAK9171495.1"/>
    <property type="molecule type" value="Genomic_DNA"/>
</dbReference>
<sequence length="81" mass="8802">MGAKDWGQIMIPVQVWARFNVCAQDPGLGLGSGRGGVLRSRSKLGPGLGSRSRFKSRVPFVFRLRIQGLRCKFGPMLSVGV</sequence>
<name>A0ABC8TPV1_9AQUA</name>
<dbReference type="Proteomes" id="UP001642360">
    <property type="component" value="Unassembled WGS sequence"/>
</dbReference>
<evidence type="ECO:0000313" key="2">
    <source>
        <dbReference type="Proteomes" id="UP001642360"/>
    </source>
</evidence>
<evidence type="ECO:0000313" key="1">
    <source>
        <dbReference type="EMBL" id="CAK9171495.1"/>
    </source>
</evidence>